<reference evidence="1" key="1">
    <citation type="submission" date="2020-07" db="EMBL/GenBank/DDBJ databases">
        <title>Multicomponent nature underlies the extraordinary mechanical properties of spider dragline silk.</title>
        <authorList>
            <person name="Kono N."/>
            <person name="Nakamura H."/>
            <person name="Mori M."/>
            <person name="Yoshida Y."/>
            <person name="Ohtoshi R."/>
            <person name="Malay A.D."/>
            <person name="Moran D.A.P."/>
            <person name="Tomita M."/>
            <person name="Numata K."/>
            <person name="Arakawa K."/>
        </authorList>
    </citation>
    <scope>NUCLEOTIDE SEQUENCE</scope>
</reference>
<evidence type="ECO:0000313" key="2">
    <source>
        <dbReference type="Proteomes" id="UP000887116"/>
    </source>
</evidence>
<name>A0A8X6LBP0_TRICU</name>
<comment type="caution">
    <text evidence="1">The sequence shown here is derived from an EMBL/GenBank/DDBJ whole genome shotgun (WGS) entry which is preliminary data.</text>
</comment>
<keyword evidence="2" id="KW-1185">Reference proteome</keyword>
<dbReference type="AlphaFoldDB" id="A0A8X6LBP0"/>
<proteinExistence type="predicted"/>
<protein>
    <submittedName>
        <fullName evidence="1">Uncharacterized protein</fullName>
    </submittedName>
</protein>
<sequence length="136" mass="15459">MFLNVRISIPHRFQAPSTRIVPYIPPTHTPNAAGPSIRNELYIPISYSDYNADVQTDVPLQVNYLPQLDEPIMVNYASNPQNILPGDAQNNIQNMCSQHTLSVQTSFQQNSSAHLEFQKDFREDDFGHVCDICNRL</sequence>
<dbReference type="Proteomes" id="UP000887116">
    <property type="component" value="Unassembled WGS sequence"/>
</dbReference>
<gene>
    <name evidence="1" type="ORF">TNCT_604951</name>
</gene>
<evidence type="ECO:0000313" key="1">
    <source>
        <dbReference type="EMBL" id="GFR03805.1"/>
    </source>
</evidence>
<accession>A0A8X6LBP0</accession>
<organism evidence="1 2">
    <name type="scientific">Trichonephila clavata</name>
    <name type="common">Joro spider</name>
    <name type="synonym">Nephila clavata</name>
    <dbReference type="NCBI Taxonomy" id="2740835"/>
    <lineage>
        <taxon>Eukaryota</taxon>
        <taxon>Metazoa</taxon>
        <taxon>Ecdysozoa</taxon>
        <taxon>Arthropoda</taxon>
        <taxon>Chelicerata</taxon>
        <taxon>Arachnida</taxon>
        <taxon>Araneae</taxon>
        <taxon>Araneomorphae</taxon>
        <taxon>Entelegynae</taxon>
        <taxon>Araneoidea</taxon>
        <taxon>Nephilidae</taxon>
        <taxon>Trichonephila</taxon>
    </lineage>
</organism>
<dbReference type="EMBL" id="BMAO01015731">
    <property type="protein sequence ID" value="GFR03805.1"/>
    <property type="molecule type" value="Genomic_DNA"/>
</dbReference>
<dbReference type="OrthoDB" id="6906354at2759"/>